<dbReference type="AlphaFoldDB" id="A0A914CNQ5"/>
<keyword evidence="1" id="KW-0732">Signal</keyword>
<feature type="signal peptide" evidence="1">
    <location>
        <begin position="1"/>
        <end position="22"/>
    </location>
</feature>
<evidence type="ECO:0000256" key="1">
    <source>
        <dbReference type="SAM" id="SignalP"/>
    </source>
</evidence>
<feature type="chain" id="PRO_5036743598" evidence="1">
    <location>
        <begin position="23"/>
        <end position="72"/>
    </location>
</feature>
<evidence type="ECO:0000313" key="3">
    <source>
        <dbReference type="WBParaSite" id="ACRNAN_scaffold12280.g14328.t1"/>
    </source>
</evidence>
<protein>
    <submittedName>
        <fullName evidence="3">Uncharacterized protein</fullName>
    </submittedName>
</protein>
<name>A0A914CNQ5_9BILA</name>
<evidence type="ECO:0000313" key="2">
    <source>
        <dbReference type="Proteomes" id="UP000887540"/>
    </source>
</evidence>
<dbReference type="Proteomes" id="UP000887540">
    <property type="component" value="Unplaced"/>
</dbReference>
<sequence>MKISQFLILILVLSIFTRMCYSWGMYNGIDEYRRREEQEGVDRYLNCFSCCMSMCEAGGGTGCSSYCDGICR</sequence>
<keyword evidence="2" id="KW-1185">Reference proteome</keyword>
<reference evidence="3" key="1">
    <citation type="submission" date="2022-11" db="UniProtKB">
        <authorList>
            <consortium name="WormBaseParasite"/>
        </authorList>
    </citation>
    <scope>IDENTIFICATION</scope>
</reference>
<dbReference type="WBParaSite" id="ACRNAN_scaffold12280.g14328.t1">
    <property type="protein sequence ID" value="ACRNAN_scaffold12280.g14328.t1"/>
    <property type="gene ID" value="ACRNAN_scaffold12280.g14328"/>
</dbReference>
<organism evidence="2 3">
    <name type="scientific">Acrobeloides nanus</name>
    <dbReference type="NCBI Taxonomy" id="290746"/>
    <lineage>
        <taxon>Eukaryota</taxon>
        <taxon>Metazoa</taxon>
        <taxon>Ecdysozoa</taxon>
        <taxon>Nematoda</taxon>
        <taxon>Chromadorea</taxon>
        <taxon>Rhabditida</taxon>
        <taxon>Tylenchina</taxon>
        <taxon>Cephalobomorpha</taxon>
        <taxon>Cephaloboidea</taxon>
        <taxon>Cephalobidae</taxon>
        <taxon>Acrobeloides</taxon>
    </lineage>
</organism>
<accession>A0A914CNQ5</accession>
<proteinExistence type="predicted"/>